<organism evidence="3">
    <name type="scientific">Haemonchus placei</name>
    <name type="common">Barber's pole worm</name>
    <dbReference type="NCBI Taxonomy" id="6290"/>
    <lineage>
        <taxon>Eukaryota</taxon>
        <taxon>Metazoa</taxon>
        <taxon>Ecdysozoa</taxon>
        <taxon>Nematoda</taxon>
        <taxon>Chromadorea</taxon>
        <taxon>Rhabditida</taxon>
        <taxon>Rhabditina</taxon>
        <taxon>Rhabditomorpha</taxon>
        <taxon>Strongyloidea</taxon>
        <taxon>Trichostrongylidae</taxon>
        <taxon>Haemonchus</taxon>
    </lineage>
</organism>
<dbReference type="AlphaFoldDB" id="A0A0N4X3V6"/>
<evidence type="ECO:0000313" key="2">
    <source>
        <dbReference type="Proteomes" id="UP000268014"/>
    </source>
</evidence>
<reference evidence="3" key="1">
    <citation type="submission" date="2017-02" db="UniProtKB">
        <authorList>
            <consortium name="WormBaseParasite"/>
        </authorList>
    </citation>
    <scope>IDENTIFICATION</scope>
</reference>
<evidence type="ECO:0000313" key="1">
    <source>
        <dbReference type="EMBL" id="VDO74670.1"/>
    </source>
</evidence>
<gene>
    <name evidence="1" type="ORF">HPLM_LOCUS19040</name>
</gene>
<dbReference type="WBParaSite" id="HPLM_0001904801-mRNA-1">
    <property type="protein sequence ID" value="HPLM_0001904801-mRNA-1"/>
    <property type="gene ID" value="HPLM_0001904801"/>
</dbReference>
<dbReference type="Proteomes" id="UP000268014">
    <property type="component" value="Unassembled WGS sequence"/>
</dbReference>
<proteinExistence type="predicted"/>
<sequence length="98" mass="11148">MDNDSAVFSAENTEREEAMKKQPRIIIFAKVKVDYKDSEHIPKQGHLRKLRVNCVDMRWQDVAFAATAKMFDLSGVFATILTRHPAIASTPFCIFCSL</sequence>
<evidence type="ECO:0000313" key="3">
    <source>
        <dbReference type="WBParaSite" id="HPLM_0001904801-mRNA-1"/>
    </source>
</evidence>
<protein>
    <submittedName>
        <fullName evidence="3">DBD_Tnp_Mut domain-containing protein</fullName>
    </submittedName>
</protein>
<reference evidence="1 2" key="2">
    <citation type="submission" date="2018-11" db="EMBL/GenBank/DDBJ databases">
        <authorList>
            <consortium name="Pathogen Informatics"/>
        </authorList>
    </citation>
    <scope>NUCLEOTIDE SEQUENCE [LARGE SCALE GENOMIC DNA]</scope>
    <source>
        <strain evidence="1 2">MHpl1</strain>
    </source>
</reference>
<keyword evidence="2" id="KW-1185">Reference proteome</keyword>
<accession>A0A0N4X3V6</accession>
<name>A0A0N4X3V6_HAEPC</name>
<dbReference type="EMBL" id="UZAF01021004">
    <property type="protein sequence ID" value="VDO74670.1"/>
    <property type="molecule type" value="Genomic_DNA"/>
</dbReference>